<comment type="caution">
    <text evidence="1">The sequence shown here is derived from an EMBL/GenBank/DDBJ whole genome shotgun (WGS) entry which is preliminary data.</text>
</comment>
<proteinExistence type="predicted"/>
<gene>
    <name evidence="1" type="ORF">JOE68_000714</name>
</gene>
<organism evidence="1 2">
    <name type="scientific">Saccharothrix algeriensis</name>
    <dbReference type="NCBI Taxonomy" id="173560"/>
    <lineage>
        <taxon>Bacteria</taxon>
        <taxon>Bacillati</taxon>
        <taxon>Actinomycetota</taxon>
        <taxon>Actinomycetes</taxon>
        <taxon>Pseudonocardiales</taxon>
        <taxon>Pseudonocardiaceae</taxon>
        <taxon>Saccharothrix</taxon>
    </lineage>
</organism>
<evidence type="ECO:0000313" key="1">
    <source>
        <dbReference type="EMBL" id="MBM7809849.1"/>
    </source>
</evidence>
<reference evidence="1 2" key="1">
    <citation type="submission" date="2021-01" db="EMBL/GenBank/DDBJ databases">
        <title>Sequencing the genomes of 1000 actinobacteria strains.</title>
        <authorList>
            <person name="Klenk H.-P."/>
        </authorList>
    </citation>
    <scope>NUCLEOTIDE SEQUENCE [LARGE SCALE GENOMIC DNA]</scope>
    <source>
        <strain evidence="1 2">DSM 44581</strain>
    </source>
</reference>
<dbReference type="RefSeq" id="WP_204840910.1">
    <property type="nucleotide sequence ID" value="NZ_JAFBCL010000001.1"/>
</dbReference>
<dbReference type="Proteomes" id="UP001195724">
    <property type="component" value="Unassembled WGS sequence"/>
</dbReference>
<evidence type="ECO:0000313" key="2">
    <source>
        <dbReference type="Proteomes" id="UP001195724"/>
    </source>
</evidence>
<dbReference type="EMBL" id="JAFBCL010000001">
    <property type="protein sequence ID" value="MBM7809849.1"/>
    <property type="molecule type" value="Genomic_DNA"/>
</dbReference>
<keyword evidence="2" id="KW-1185">Reference proteome</keyword>
<protein>
    <submittedName>
        <fullName evidence="1">Uncharacterized protein</fullName>
    </submittedName>
</protein>
<accession>A0ABS2S2D7</accession>
<sequence>MGRKFTAELTGSITATRVLPAEDGRANVEYSYAGGGTFDGREVTDVITYVSRAQEGGFLLGSAHSVVTAADGGDVATCQGTAVGRPDGGGIKWKCSVTVRSTSPAFKHLDGTIATATFTIDAGGKVVQHYQGME</sequence>
<name>A0ABS2S2D7_9PSEU</name>